<keyword evidence="4 7" id="KW-0133">Cell shape</keyword>
<dbReference type="PROSITE" id="PS52029">
    <property type="entry name" value="LD_TPASE"/>
    <property type="match status" value="1"/>
</dbReference>
<organism evidence="9 10">
    <name type="scientific">Novosphingobium piscinae</name>
    <dbReference type="NCBI Taxonomy" id="1507448"/>
    <lineage>
        <taxon>Bacteria</taxon>
        <taxon>Pseudomonadati</taxon>
        <taxon>Pseudomonadota</taxon>
        <taxon>Alphaproteobacteria</taxon>
        <taxon>Sphingomonadales</taxon>
        <taxon>Sphingomonadaceae</taxon>
        <taxon>Novosphingobium</taxon>
    </lineage>
</organism>
<keyword evidence="3" id="KW-0808">Transferase</keyword>
<dbReference type="UniPathway" id="UPA00219"/>
<keyword evidence="6 7" id="KW-0961">Cell wall biogenesis/degradation</keyword>
<evidence type="ECO:0000256" key="2">
    <source>
        <dbReference type="ARBA" id="ARBA00005992"/>
    </source>
</evidence>
<comment type="pathway">
    <text evidence="1 7">Cell wall biogenesis; peptidoglycan biosynthesis.</text>
</comment>
<dbReference type="GO" id="GO:0008360">
    <property type="term" value="P:regulation of cell shape"/>
    <property type="evidence" value="ECO:0007669"/>
    <property type="project" value="UniProtKB-UniRule"/>
</dbReference>
<dbReference type="Gene3D" id="2.40.440.10">
    <property type="entry name" value="L,D-transpeptidase catalytic domain-like"/>
    <property type="match status" value="1"/>
</dbReference>
<dbReference type="GO" id="GO:0071555">
    <property type="term" value="P:cell wall organization"/>
    <property type="evidence" value="ECO:0007669"/>
    <property type="project" value="UniProtKB-UniRule"/>
</dbReference>
<dbReference type="GO" id="GO:0018104">
    <property type="term" value="P:peptidoglycan-protein cross-linking"/>
    <property type="evidence" value="ECO:0007669"/>
    <property type="project" value="TreeGrafter"/>
</dbReference>
<dbReference type="EMBL" id="JACLAX010000002">
    <property type="protein sequence ID" value="MBC2668157.1"/>
    <property type="molecule type" value="Genomic_DNA"/>
</dbReference>
<sequence>MRRAPLVALGILALGLAALGWTWWPAARPAPAPAPPAASSAGSNRVVYPPGHRPAVVLTPQRREPIRSILNLRQPMHFGQWVWDERGIPAGPVWIRVDLTAQILSVFRGGDEIGSTVVLYGAADKPSPAGVFPVLRKAAEYRSRTYDADMPFMLQLTADGVAIHGAEVRRGAATHGCIGVPVDFARRLFGAVTRGDLVLIQGAAS</sequence>
<dbReference type="Pfam" id="PF03734">
    <property type="entry name" value="YkuD"/>
    <property type="match status" value="1"/>
</dbReference>
<dbReference type="GO" id="GO:0071972">
    <property type="term" value="F:peptidoglycan L,D-transpeptidase activity"/>
    <property type="evidence" value="ECO:0007669"/>
    <property type="project" value="TreeGrafter"/>
</dbReference>
<dbReference type="PANTHER" id="PTHR30582">
    <property type="entry name" value="L,D-TRANSPEPTIDASE"/>
    <property type="match status" value="1"/>
</dbReference>
<accession>A0A7X1KNZ6</accession>
<evidence type="ECO:0000256" key="4">
    <source>
        <dbReference type="ARBA" id="ARBA00022960"/>
    </source>
</evidence>
<comment type="similarity">
    <text evidence="2">Belongs to the YkuD family.</text>
</comment>
<feature type="domain" description="L,D-TPase catalytic" evidence="8">
    <location>
        <begin position="93"/>
        <end position="201"/>
    </location>
</feature>
<feature type="active site" description="Proton donor/acceptor" evidence="7">
    <location>
        <position position="164"/>
    </location>
</feature>
<dbReference type="InterPro" id="IPR050979">
    <property type="entry name" value="LD-transpeptidase"/>
</dbReference>
<feature type="active site" description="Nucleophile" evidence="7">
    <location>
        <position position="177"/>
    </location>
</feature>
<dbReference type="RefSeq" id="WP_185678038.1">
    <property type="nucleotide sequence ID" value="NZ_JACLAX010000002.1"/>
</dbReference>
<keyword evidence="5 7" id="KW-0573">Peptidoglycan synthesis</keyword>
<proteinExistence type="inferred from homology"/>
<evidence type="ECO:0000259" key="8">
    <source>
        <dbReference type="PROSITE" id="PS52029"/>
    </source>
</evidence>
<comment type="caution">
    <text evidence="9">The sequence shown here is derived from an EMBL/GenBank/DDBJ whole genome shotgun (WGS) entry which is preliminary data.</text>
</comment>
<gene>
    <name evidence="9" type="ORF">H7F53_03235</name>
</gene>
<evidence type="ECO:0000256" key="5">
    <source>
        <dbReference type="ARBA" id="ARBA00022984"/>
    </source>
</evidence>
<keyword evidence="10" id="KW-1185">Reference proteome</keyword>
<dbReference type="AlphaFoldDB" id="A0A7X1KNZ6"/>
<dbReference type="InterPro" id="IPR005490">
    <property type="entry name" value="LD_TPept_cat_dom"/>
</dbReference>
<dbReference type="CDD" id="cd16913">
    <property type="entry name" value="YkuD_like"/>
    <property type="match status" value="1"/>
</dbReference>
<evidence type="ECO:0000313" key="9">
    <source>
        <dbReference type="EMBL" id="MBC2668157.1"/>
    </source>
</evidence>
<dbReference type="GO" id="GO:0016740">
    <property type="term" value="F:transferase activity"/>
    <property type="evidence" value="ECO:0007669"/>
    <property type="project" value="UniProtKB-KW"/>
</dbReference>
<dbReference type="GO" id="GO:0005576">
    <property type="term" value="C:extracellular region"/>
    <property type="evidence" value="ECO:0007669"/>
    <property type="project" value="TreeGrafter"/>
</dbReference>
<dbReference type="Proteomes" id="UP000551327">
    <property type="component" value="Unassembled WGS sequence"/>
</dbReference>
<evidence type="ECO:0000313" key="10">
    <source>
        <dbReference type="Proteomes" id="UP000551327"/>
    </source>
</evidence>
<evidence type="ECO:0000256" key="6">
    <source>
        <dbReference type="ARBA" id="ARBA00023316"/>
    </source>
</evidence>
<protein>
    <submittedName>
        <fullName evidence="9">L,D-transpeptidase family protein</fullName>
    </submittedName>
</protein>
<reference evidence="9 10" key="1">
    <citation type="submission" date="2020-08" db="EMBL/GenBank/DDBJ databases">
        <title>The genome sequence of type strain Novosphingobium piscinae KCTC 42194.</title>
        <authorList>
            <person name="Liu Y."/>
        </authorList>
    </citation>
    <scope>NUCLEOTIDE SEQUENCE [LARGE SCALE GENOMIC DNA]</scope>
    <source>
        <strain evidence="9 10">KCTC 42194</strain>
    </source>
</reference>
<dbReference type="InterPro" id="IPR038063">
    <property type="entry name" value="Transpep_catalytic_dom"/>
</dbReference>
<evidence type="ECO:0000256" key="1">
    <source>
        <dbReference type="ARBA" id="ARBA00004752"/>
    </source>
</evidence>
<evidence type="ECO:0000256" key="7">
    <source>
        <dbReference type="PROSITE-ProRule" id="PRU01373"/>
    </source>
</evidence>
<dbReference type="SUPFAM" id="SSF141523">
    <property type="entry name" value="L,D-transpeptidase catalytic domain-like"/>
    <property type="match status" value="1"/>
</dbReference>
<dbReference type="PANTHER" id="PTHR30582:SF2">
    <property type="entry name" value="L,D-TRANSPEPTIDASE YCIB-RELATED"/>
    <property type="match status" value="1"/>
</dbReference>
<name>A0A7X1KNZ6_9SPHN</name>
<evidence type="ECO:0000256" key="3">
    <source>
        <dbReference type="ARBA" id="ARBA00022679"/>
    </source>
</evidence>